<dbReference type="InterPro" id="IPR016123">
    <property type="entry name" value="Mog1/PsbP_a/b/a-sand"/>
</dbReference>
<protein>
    <recommendedName>
        <fullName evidence="3">DUF2020 domain-containing protein</fullName>
    </recommendedName>
</protein>
<dbReference type="EMBL" id="BJNB01000043">
    <property type="protein sequence ID" value="GEB98637.1"/>
    <property type="molecule type" value="Genomic_DNA"/>
</dbReference>
<dbReference type="SUPFAM" id="SSF55724">
    <property type="entry name" value="Mog1p/PsbP-like"/>
    <property type="match status" value="1"/>
</dbReference>
<evidence type="ECO:0000313" key="6">
    <source>
        <dbReference type="Proteomes" id="UP000185479"/>
    </source>
</evidence>
<gene>
    <name evidence="5" type="ORF">CFL01nite_21320</name>
    <name evidence="4" type="ORF">CFLV_12070</name>
</gene>
<dbReference type="Gene3D" id="3.40.1000.10">
    <property type="entry name" value="Mog1/PsbP, alpha/beta/alpha sandwich"/>
    <property type="match status" value="1"/>
</dbReference>
<keyword evidence="6" id="KW-1185">Reference proteome</keyword>
<dbReference type="GeneID" id="82881403"/>
<dbReference type="STRING" id="28028.CFLV_12070"/>
<evidence type="ECO:0000259" key="3">
    <source>
        <dbReference type="Pfam" id="PF09449"/>
    </source>
</evidence>
<feature type="compositionally biased region" description="Low complexity" evidence="1">
    <location>
        <begin position="34"/>
        <end position="66"/>
    </location>
</feature>
<dbReference type="Proteomes" id="UP000185479">
    <property type="component" value="Chromosome"/>
</dbReference>
<reference evidence="4 6" key="1">
    <citation type="submission" date="2014-08" db="EMBL/GenBank/DDBJ databases">
        <title>Complete genome sequence of Corynebacterium flavescens OJ8(T)(=DSM 20296(T)), isolated from cheese.</title>
        <authorList>
            <person name="Ruckert C."/>
            <person name="Albersmeier A."/>
            <person name="Winkler A."/>
            <person name="Kalinowski J."/>
        </authorList>
    </citation>
    <scope>NUCLEOTIDE SEQUENCE [LARGE SCALE GENOMIC DNA]</scope>
    <source>
        <strain evidence="4 6">OJ8</strain>
    </source>
</reference>
<feature type="signal peptide" evidence="2">
    <location>
        <begin position="1"/>
        <end position="21"/>
    </location>
</feature>
<dbReference type="Proteomes" id="UP000315353">
    <property type="component" value="Unassembled WGS sequence"/>
</dbReference>
<proteinExistence type="predicted"/>
<dbReference type="Pfam" id="PF09449">
    <property type="entry name" value="DUF2020"/>
    <property type="match status" value="1"/>
</dbReference>
<dbReference type="AlphaFoldDB" id="A0A1L7CPM8"/>
<dbReference type="OrthoDB" id="4774058at2"/>
<feature type="region of interest" description="Disordered" evidence="1">
    <location>
        <begin position="24"/>
        <end position="74"/>
    </location>
</feature>
<accession>A0A1L7CPM8</accession>
<name>A0A1L7CPM8_CORFL</name>
<feature type="chain" id="PRO_5044061024" description="DUF2020 domain-containing protein" evidence="2">
    <location>
        <begin position="22"/>
        <end position="205"/>
    </location>
</feature>
<feature type="domain" description="DUF2020" evidence="3">
    <location>
        <begin position="69"/>
        <end position="205"/>
    </location>
</feature>
<reference evidence="5 7" key="2">
    <citation type="submission" date="2019-06" db="EMBL/GenBank/DDBJ databases">
        <title>Whole genome shotgun sequence of Corynebacterium flavescens NBRC 14136.</title>
        <authorList>
            <person name="Hosoyama A."/>
            <person name="Uohara A."/>
            <person name="Ohji S."/>
            <person name="Ichikawa N."/>
        </authorList>
    </citation>
    <scope>NUCLEOTIDE SEQUENCE [LARGE SCALE GENOMIC DNA]</scope>
    <source>
        <strain evidence="5 7">NBRC 14136</strain>
    </source>
</reference>
<dbReference type="InterPro" id="IPR018567">
    <property type="entry name" value="DUF2020"/>
</dbReference>
<evidence type="ECO:0000256" key="2">
    <source>
        <dbReference type="SAM" id="SignalP"/>
    </source>
</evidence>
<evidence type="ECO:0000313" key="5">
    <source>
        <dbReference type="EMBL" id="GEB98637.1"/>
    </source>
</evidence>
<evidence type="ECO:0000313" key="7">
    <source>
        <dbReference type="Proteomes" id="UP000315353"/>
    </source>
</evidence>
<dbReference type="RefSeq" id="WP_075730728.1">
    <property type="nucleotide sequence ID" value="NZ_BJNB01000043.1"/>
</dbReference>
<dbReference type="KEGG" id="cfc:CFLV_12070"/>
<sequence length="205" mass="21650">MRKSLLPLLLPCLLATTVALGACSPQPSEKKEPAPAAEGAGDPAASAATDTGADSADADNATAAAEQGLPATEGAQVNEWTSCPYLDSQWVADTNGQRLTTQGIDTRFDPPACVFWSYPDAPQITVIVRHMPSVEEARAVVDWAAPIDSTEPADFEGWTGGRGVFSDSSVYAVQKDDYAVAVWTNQQQTLKAELIAKEAISNLKL</sequence>
<organism evidence="4 6">
    <name type="scientific">Corynebacterium flavescens</name>
    <dbReference type="NCBI Taxonomy" id="28028"/>
    <lineage>
        <taxon>Bacteria</taxon>
        <taxon>Bacillati</taxon>
        <taxon>Actinomycetota</taxon>
        <taxon>Actinomycetes</taxon>
        <taxon>Mycobacteriales</taxon>
        <taxon>Corynebacteriaceae</taxon>
        <taxon>Corynebacterium</taxon>
    </lineage>
</organism>
<evidence type="ECO:0000256" key="1">
    <source>
        <dbReference type="SAM" id="MobiDB-lite"/>
    </source>
</evidence>
<dbReference type="PROSITE" id="PS51257">
    <property type="entry name" value="PROKAR_LIPOPROTEIN"/>
    <property type="match status" value="1"/>
</dbReference>
<dbReference type="EMBL" id="CP009246">
    <property type="protein sequence ID" value="APT87816.1"/>
    <property type="molecule type" value="Genomic_DNA"/>
</dbReference>
<evidence type="ECO:0000313" key="4">
    <source>
        <dbReference type="EMBL" id="APT87816.1"/>
    </source>
</evidence>
<keyword evidence="2" id="KW-0732">Signal</keyword>